<proteinExistence type="predicted"/>
<organism evidence="1 2">
    <name type="scientific">Halomonas marinisediminis</name>
    <dbReference type="NCBI Taxonomy" id="2546095"/>
    <lineage>
        <taxon>Bacteria</taxon>
        <taxon>Pseudomonadati</taxon>
        <taxon>Pseudomonadota</taxon>
        <taxon>Gammaproteobacteria</taxon>
        <taxon>Oceanospirillales</taxon>
        <taxon>Halomonadaceae</taxon>
        <taxon>Halomonas</taxon>
    </lineage>
</organism>
<feature type="non-terminal residue" evidence="1">
    <location>
        <position position="74"/>
    </location>
</feature>
<comment type="caution">
    <text evidence="1">The sequence shown here is derived from an EMBL/GenBank/DDBJ whole genome shotgun (WGS) entry which is preliminary data.</text>
</comment>
<reference evidence="1 2" key="1">
    <citation type="submission" date="2019-03" db="EMBL/GenBank/DDBJ databases">
        <title>Halomonas marinisediminis sp. nov., a moderately halophilic bacterium isolated from the Bohai Gulf.</title>
        <authorList>
            <person name="Ji X."/>
        </authorList>
    </citation>
    <scope>NUCLEOTIDE SEQUENCE [LARGE SCALE GENOMIC DNA]</scope>
    <source>
        <strain evidence="1 2">204</strain>
    </source>
</reference>
<accession>A0ABY2D1U2</accession>
<protein>
    <submittedName>
        <fullName evidence="1">Uncharacterized protein</fullName>
    </submittedName>
</protein>
<gene>
    <name evidence="1" type="ORF">E0702_17910</name>
</gene>
<evidence type="ECO:0000313" key="2">
    <source>
        <dbReference type="Proteomes" id="UP000294823"/>
    </source>
</evidence>
<dbReference type="Proteomes" id="UP000294823">
    <property type="component" value="Unassembled WGS sequence"/>
</dbReference>
<evidence type="ECO:0000313" key="1">
    <source>
        <dbReference type="EMBL" id="TDA78846.1"/>
    </source>
</evidence>
<dbReference type="EMBL" id="SLTR01000590">
    <property type="protein sequence ID" value="TDA78846.1"/>
    <property type="molecule type" value="Genomic_DNA"/>
</dbReference>
<sequence length="74" mass="8218">MSVADDALEIARYGWFGGKPGAPLPDLGVRVGKHTKGDATGTKKERSATRVLTKGRFEWIETTQELFERLFGHE</sequence>
<keyword evidence="2" id="KW-1185">Reference proteome</keyword>
<name>A0ABY2D1U2_9GAMM</name>